<comment type="caution">
    <text evidence="3">The sequence shown here is derived from an EMBL/GenBank/DDBJ whole genome shotgun (WGS) entry which is preliminary data.</text>
</comment>
<keyword evidence="2" id="KW-0812">Transmembrane</keyword>
<reference evidence="3" key="1">
    <citation type="journal article" date="2021" name="Evol. Appl.">
        <title>The genome of the Pyrenean desman and the effects of bottlenecks and inbreeding on the genomic landscape of an endangered species.</title>
        <authorList>
            <person name="Escoda L."/>
            <person name="Castresana J."/>
        </authorList>
    </citation>
    <scope>NUCLEOTIDE SEQUENCE</scope>
    <source>
        <strain evidence="3">IBE-C5619</strain>
    </source>
</reference>
<proteinExistence type="predicted"/>
<evidence type="ECO:0000256" key="2">
    <source>
        <dbReference type="SAM" id="Phobius"/>
    </source>
</evidence>
<sequence length="258" mass="27765">MLIWKLREAQGKSESGRLARRTTTSPTSLTTLSRSGARVHGYPVGFLVSSHGLQSATRAHPSVPPITTTMPQPGPPVQQGIHPHAEVRGQSFVAFTSSAFSHDYLAVMAYWGTITSGLYYTLDLSASTSPSRSTSTNPLSSRAHTEVKGSEDTSESSMETLGGRPCVVGPAEEEKAQMVAQEEDHGKELKAPEEHKKVPVRHALAFIISFSVVFLGGLGGSVSWGNSICIGATFDITEACVTHQLLHRPWQQTCLQPQ</sequence>
<feature type="compositionally biased region" description="Low complexity" evidence="1">
    <location>
        <begin position="130"/>
        <end position="142"/>
    </location>
</feature>
<dbReference type="OrthoDB" id="10264910at2759"/>
<feature type="transmembrane region" description="Helical" evidence="2">
    <location>
        <begin position="203"/>
        <end position="224"/>
    </location>
</feature>
<organism evidence="3 4">
    <name type="scientific">Galemys pyrenaicus</name>
    <name type="common">Iberian desman</name>
    <name type="synonym">Pyrenean desman</name>
    <dbReference type="NCBI Taxonomy" id="202257"/>
    <lineage>
        <taxon>Eukaryota</taxon>
        <taxon>Metazoa</taxon>
        <taxon>Chordata</taxon>
        <taxon>Craniata</taxon>
        <taxon>Vertebrata</taxon>
        <taxon>Euteleostomi</taxon>
        <taxon>Mammalia</taxon>
        <taxon>Eutheria</taxon>
        <taxon>Laurasiatheria</taxon>
        <taxon>Eulipotyphla</taxon>
        <taxon>Talpidae</taxon>
        <taxon>Galemys</taxon>
    </lineage>
</organism>
<evidence type="ECO:0000256" key="1">
    <source>
        <dbReference type="SAM" id="MobiDB-lite"/>
    </source>
</evidence>
<dbReference type="Proteomes" id="UP000700334">
    <property type="component" value="Unassembled WGS sequence"/>
</dbReference>
<name>A0A8J6DK59_GALPY</name>
<keyword evidence="2" id="KW-0472">Membrane</keyword>
<dbReference type="EMBL" id="JAGFMF010011796">
    <property type="protein sequence ID" value="KAG8512512.1"/>
    <property type="molecule type" value="Genomic_DNA"/>
</dbReference>
<keyword evidence="2" id="KW-1133">Transmembrane helix</keyword>
<evidence type="ECO:0000313" key="3">
    <source>
        <dbReference type="EMBL" id="KAG8512512.1"/>
    </source>
</evidence>
<feature type="region of interest" description="Disordered" evidence="1">
    <location>
        <begin position="12"/>
        <end position="31"/>
    </location>
</feature>
<accession>A0A8J6DK59</accession>
<feature type="compositionally biased region" description="Low complexity" evidence="1">
    <location>
        <begin position="21"/>
        <end position="31"/>
    </location>
</feature>
<keyword evidence="4" id="KW-1185">Reference proteome</keyword>
<evidence type="ECO:0000313" key="4">
    <source>
        <dbReference type="Proteomes" id="UP000700334"/>
    </source>
</evidence>
<protein>
    <submittedName>
        <fullName evidence="3">Pescadillo</fullName>
    </submittedName>
</protein>
<feature type="region of interest" description="Disordered" evidence="1">
    <location>
        <begin position="130"/>
        <end position="167"/>
    </location>
</feature>
<gene>
    <name evidence="3" type="ORF">J0S82_007045</name>
</gene>
<dbReference type="AlphaFoldDB" id="A0A8J6DK59"/>